<dbReference type="KEGG" id="ote:Oter_0470"/>
<dbReference type="EMBL" id="CP001032">
    <property type="protein sequence ID" value="ACB73760.1"/>
    <property type="molecule type" value="Genomic_DNA"/>
</dbReference>
<protein>
    <submittedName>
        <fullName evidence="2">Uncharacterized protein</fullName>
    </submittedName>
</protein>
<gene>
    <name evidence="2" type="ordered locus">Oter_0470</name>
</gene>
<sequence>MTRMKLSGSTFVWLAGIGFVWAMSSAQAAGVEPGAGNLDRFSASARPVETFRASGDALRLPRGRSTAYPRLASGLLRPDRQRAAGFLMARSPVERVRIGRTPQLRRAGGVPFNRFVFRREGAEALGR</sequence>
<keyword evidence="1" id="KW-0732">Signal</keyword>
<dbReference type="AlphaFoldDB" id="B1ZRR7"/>
<proteinExistence type="predicted"/>
<feature type="chain" id="PRO_5002774875" evidence="1">
    <location>
        <begin position="29"/>
        <end position="127"/>
    </location>
</feature>
<reference evidence="2 3" key="1">
    <citation type="journal article" date="2011" name="J. Bacteriol.">
        <title>Genome sequence of the verrucomicrobium Opitutus terrae PB90-1, an abundant inhabitant of rice paddy soil ecosystems.</title>
        <authorList>
            <person name="van Passel M.W."/>
            <person name="Kant R."/>
            <person name="Palva A."/>
            <person name="Copeland A."/>
            <person name="Lucas S."/>
            <person name="Lapidus A."/>
            <person name="Glavina del Rio T."/>
            <person name="Pitluck S."/>
            <person name="Goltsman E."/>
            <person name="Clum A."/>
            <person name="Sun H."/>
            <person name="Schmutz J."/>
            <person name="Larimer F.W."/>
            <person name="Land M.L."/>
            <person name="Hauser L."/>
            <person name="Kyrpides N."/>
            <person name="Mikhailova N."/>
            <person name="Richardson P.P."/>
            <person name="Janssen P.H."/>
            <person name="de Vos W.M."/>
            <person name="Smidt H."/>
        </authorList>
    </citation>
    <scope>NUCLEOTIDE SEQUENCE [LARGE SCALE GENOMIC DNA]</scope>
    <source>
        <strain evidence="3">DSM 11246 / JCM 15787 / PB90-1</strain>
    </source>
</reference>
<feature type="signal peptide" evidence="1">
    <location>
        <begin position="1"/>
        <end position="28"/>
    </location>
</feature>
<dbReference type="Proteomes" id="UP000007013">
    <property type="component" value="Chromosome"/>
</dbReference>
<organism evidence="2 3">
    <name type="scientific">Opitutus terrae (strain DSM 11246 / JCM 15787 / PB90-1)</name>
    <dbReference type="NCBI Taxonomy" id="452637"/>
    <lineage>
        <taxon>Bacteria</taxon>
        <taxon>Pseudomonadati</taxon>
        <taxon>Verrucomicrobiota</taxon>
        <taxon>Opitutia</taxon>
        <taxon>Opitutales</taxon>
        <taxon>Opitutaceae</taxon>
        <taxon>Opitutus</taxon>
    </lineage>
</organism>
<evidence type="ECO:0000313" key="2">
    <source>
        <dbReference type="EMBL" id="ACB73760.1"/>
    </source>
</evidence>
<name>B1ZRR7_OPITP</name>
<dbReference type="HOGENOM" id="CLU_1968309_0_0_0"/>
<evidence type="ECO:0000256" key="1">
    <source>
        <dbReference type="SAM" id="SignalP"/>
    </source>
</evidence>
<accession>B1ZRR7</accession>
<dbReference type="STRING" id="452637.Oter_0470"/>
<evidence type="ECO:0000313" key="3">
    <source>
        <dbReference type="Proteomes" id="UP000007013"/>
    </source>
</evidence>
<keyword evidence="3" id="KW-1185">Reference proteome</keyword>